<dbReference type="PANTHER" id="PTHR46825">
    <property type="entry name" value="D-ALANYL-D-ALANINE-CARBOXYPEPTIDASE/ENDOPEPTIDASE AMPH"/>
    <property type="match status" value="1"/>
</dbReference>
<keyword evidence="1" id="KW-0472">Membrane</keyword>
<feature type="transmembrane region" description="Helical" evidence="1">
    <location>
        <begin position="524"/>
        <end position="546"/>
    </location>
</feature>
<protein>
    <submittedName>
        <fullName evidence="4">CubicO group peptidase, beta-lactamase class C family</fullName>
    </submittedName>
</protein>
<name>A0A1G6UW60_9ACTN</name>
<dbReference type="AlphaFoldDB" id="A0A1G6UW60"/>
<organism evidence="4 5">
    <name type="scientific">Glycomyces harbinensis</name>
    <dbReference type="NCBI Taxonomy" id="58114"/>
    <lineage>
        <taxon>Bacteria</taxon>
        <taxon>Bacillati</taxon>
        <taxon>Actinomycetota</taxon>
        <taxon>Actinomycetes</taxon>
        <taxon>Glycomycetales</taxon>
        <taxon>Glycomycetaceae</taxon>
        <taxon>Glycomyces</taxon>
    </lineage>
</organism>
<evidence type="ECO:0000256" key="1">
    <source>
        <dbReference type="SAM" id="Phobius"/>
    </source>
</evidence>
<dbReference type="Gene3D" id="3.40.710.10">
    <property type="entry name" value="DD-peptidase/beta-lactamase superfamily"/>
    <property type="match status" value="1"/>
</dbReference>
<dbReference type="InterPro" id="IPR050491">
    <property type="entry name" value="AmpC-like"/>
</dbReference>
<feature type="chain" id="PRO_5011626138" evidence="2">
    <location>
        <begin position="26"/>
        <end position="624"/>
    </location>
</feature>
<keyword evidence="5" id="KW-1185">Reference proteome</keyword>
<dbReference type="InterPro" id="IPR012338">
    <property type="entry name" value="Beta-lactam/transpept-like"/>
</dbReference>
<dbReference type="STRING" id="58114.SAMN05216270_10486"/>
<feature type="transmembrane region" description="Helical" evidence="1">
    <location>
        <begin position="489"/>
        <end position="512"/>
    </location>
</feature>
<evidence type="ECO:0000313" key="4">
    <source>
        <dbReference type="EMBL" id="SDD45568.1"/>
    </source>
</evidence>
<reference evidence="5" key="1">
    <citation type="submission" date="2016-10" db="EMBL/GenBank/DDBJ databases">
        <authorList>
            <person name="Varghese N."/>
            <person name="Submissions S."/>
        </authorList>
    </citation>
    <scope>NUCLEOTIDE SEQUENCE [LARGE SCALE GENOMIC DNA]</scope>
    <source>
        <strain evidence="5">CGMCC 4.3516</strain>
    </source>
</reference>
<dbReference type="Proteomes" id="UP000198949">
    <property type="component" value="Unassembled WGS sequence"/>
</dbReference>
<dbReference type="RefSeq" id="WP_177154848.1">
    <property type="nucleotide sequence ID" value="NZ_FNAD01000004.1"/>
</dbReference>
<feature type="signal peptide" evidence="2">
    <location>
        <begin position="1"/>
        <end position="25"/>
    </location>
</feature>
<dbReference type="SUPFAM" id="SSF56601">
    <property type="entry name" value="beta-lactamase/transpeptidase-like"/>
    <property type="match status" value="1"/>
</dbReference>
<dbReference type="Pfam" id="PF00144">
    <property type="entry name" value="Beta-lactamase"/>
    <property type="match status" value="1"/>
</dbReference>
<evidence type="ECO:0000256" key="2">
    <source>
        <dbReference type="SAM" id="SignalP"/>
    </source>
</evidence>
<feature type="transmembrane region" description="Helical" evidence="1">
    <location>
        <begin position="599"/>
        <end position="623"/>
    </location>
</feature>
<keyword evidence="1" id="KW-1133">Transmembrane helix</keyword>
<gene>
    <name evidence="4" type="ORF">SAMN05216270_10486</name>
</gene>
<keyword evidence="1" id="KW-0812">Transmembrane</keyword>
<evidence type="ECO:0000259" key="3">
    <source>
        <dbReference type="Pfam" id="PF00144"/>
    </source>
</evidence>
<evidence type="ECO:0000313" key="5">
    <source>
        <dbReference type="Proteomes" id="UP000198949"/>
    </source>
</evidence>
<feature type="transmembrane region" description="Helical" evidence="1">
    <location>
        <begin position="566"/>
        <end position="587"/>
    </location>
</feature>
<sequence>MNKPAPLLVPALVLGAVFAAVPAHAQDETDVAAVADLIDTRIAAILDEHEIPGGAAVLVVDGEPVLTEAYGEAVVGGAPFATDTAYYTGSVAKLFTTAASLQLVDEGALDLDADVNDYLDFDVPDTFPGDPVTLRHLLTHTSGFEDRILGWGRWAPEDMPSLADFAAQEQPERLREPGTLIAYNNYDMVLAGVLIEEASGQSYEDVLSERLFTPLGMDDTRVVREEPAKGADAAEGYRYADGQVVTAGRIAPGTAAGPGVLSTADDLSRFMAALAQRDPILGEGVAEQMTTRQFGSDDRMPGIGFSLQEFAGPGDGVWFKAGDLPGFHTALAVVPDRGISVHVAFNGAGESAAATSFAAEELVRDVLAALGALPEPQAFEPVEDDLDRYTGEYVSIRTASSDFTELARVVAPVTVETADGGLTTTGLSSDPAAGEQRWVPVGDGLFQEQGGTATIAFTDYGILLSSVDPAVSFAPVPWYNGALLHQVGLGAGGLILAAGFLALSATAVVRLVRRAPRRPVLRSLNAWSSWLTGAAALAVLGLLMSVVSDANLLLQQVVTGSPGLTATMWAALAAVGLAAVNLVLYAAAAAKRQWSMWPAVGQGLMVAGGAAFSVVLIALNLAVL</sequence>
<proteinExistence type="predicted"/>
<dbReference type="EMBL" id="FNAD01000004">
    <property type="protein sequence ID" value="SDD45568.1"/>
    <property type="molecule type" value="Genomic_DNA"/>
</dbReference>
<feature type="domain" description="Beta-lactamase-related" evidence="3">
    <location>
        <begin position="39"/>
        <end position="353"/>
    </location>
</feature>
<keyword evidence="2" id="KW-0732">Signal</keyword>
<dbReference type="InterPro" id="IPR001466">
    <property type="entry name" value="Beta-lactam-related"/>
</dbReference>
<accession>A0A1G6UW60</accession>
<dbReference type="PANTHER" id="PTHR46825:SF9">
    <property type="entry name" value="BETA-LACTAMASE-RELATED DOMAIN-CONTAINING PROTEIN"/>
    <property type="match status" value="1"/>
</dbReference>